<reference evidence="1" key="2">
    <citation type="submission" date="2023-06" db="EMBL/GenBank/DDBJ databases">
        <authorList>
            <person name="Ma L."/>
            <person name="Liu K.-W."/>
            <person name="Li Z."/>
            <person name="Hsiao Y.-Y."/>
            <person name="Qi Y."/>
            <person name="Fu T."/>
            <person name="Tang G."/>
            <person name="Zhang D."/>
            <person name="Sun W.-H."/>
            <person name="Liu D.-K."/>
            <person name="Li Y."/>
            <person name="Chen G.-Z."/>
            <person name="Liu X.-D."/>
            <person name="Liao X.-Y."/>
            <person name="Jiang Y.-T."/>
            <person name="Yu X."/>
            <person name="Hao Y."/>
            <person name="Huang J."/>
            <person name="Zhao X.-W."/>
            <person name="Ke S."/>
            <person name="Chen Y.-Y."/>
            <person name="Wu W.-L."/>
            <person name="Hsu J.-L."/>
            <person name="Lin Y.-F."/>
            <person name="Huang M.-D."/>
            <person name="Li C.-Y."/>
            <person name="Huang L."/>
            <person name="Wang Z.-W."/>
            <person name="Zhao X."/>
            <person name="Zhong W.-Y."/>
            <person name="Peng D.-H."/>
            <person name="Ahmad S."/>
            <person name="Lan S."/>
            <person name="Zhang J.-S."/>
            <person name="Tsai W.-C."/>
            <person name="Van De Peer Y."/>
            <person name="Liu Z.-J."/>
        </authorList>
    </citation>
    <scope>NUCLEOTIDE SEQUENCE</scope>
    <source>
        <strain evidence="1">CP</strain>
        <tissue evidence="1">Leaves</tissue>
    </source>
</reference>
<dbReference type="EMBL" id="JAUJYO010000015">
    <property type="protein sequence ID" value="KAK1296750.1"/>
    <property type="molecule type" value="Genomic_DNA"/>
</dbReference>
<organism evidence="1 2">
    <name type="scientific">Acorus calamus</name>
    <name type="common">Sweet flag</name>
    <dbReference type="NCBI Taxonomy" id="4465"/>
    <lineage>
        <taxon>Eukaryota</taxon>
        <taxon>Viridiplantae</taxon>
        <taxon>Streptophyta</taxon>
        <taxon>Embryophyta</taxon>
        <taxon>Tracheophyta</taxon>
        <taxon>Spermatophyta</taxon>
        <taxon>Magnoliopsida</taxon>
        <taxon>Liliopsida</taxon>
        <taxon>Acoraceae</taxon>
        <taxon>Acorus</taxon>
    </lineage>
</organism>
<sequence length="175" mass="19832">MHYINHQQSSFPDHAMALILISTPDCSPPPTTTTTRDVPAPEIKDFKYTHRFDHGSLTIRVAADRQEYEQSNNLLFKAFEEMTSRRARVKQKLIRLRAAVSGMPYRPKSVRLVGFYKPARAADGPEAIVGTVEVWFDVVESFVTPGVPKGASYVCNLTVKEDMRRKCSVFIAERK</sequence>
<dbReference type="AlphaFoldDB" id="A0AAV9D6G4"/>
<dbReference type="PANTHER" id="PTHR47489">
    <property type="entry name" value="ACYL-COA N-ACYLTRANSFERASES (NAT) SUPERFAMILY PROTEIN"/>
    <property type="match status" value="1"/>
</dbReference>
<proteinExistence type="predicted"/>
<name>A0AAV9D6G4_ACOCL</name>
<dbReference type="Proteomes" id="UP001180020">
    <property type="component" value="Unassembled WGS sequence"/>
</dbReference>
<gene>
    <name evidence="1" type="ORF">QJS10_CPB15g01828</name>
</gene>
<comment type="caution">
    <text evidence="1">The sequence shown here is derived from an EMBL/GenBank/DDBJ whole genome shotgun (WGS) entry which is preliminary data.</text>
</comment>
<evidence type="ECO:0000313" key="2">
    <source>
        <dbReference type="Proteomes" id="UP001180020"/>
    </source>
</evidence>
<accession>A0AAV9D6G4</accession>
<evidence type="ECO:0000313" key="1">
    <source>
        <dbReference type="EMBL" id="KAK1296750.1"/>
    </source>
</evidence>
<protein>
    <submittedName>
        <fullName evidence="1">Uncharacterized protein</fullName>
    </submittedName>
</protein>
<reference evidence="1" key="1">
    <citation type="journal article" date="2023" name="Nat. Commun.">
        <title>Diploid and tetraploid genomes of Acorus and the evolution of monocots.</title>
        <authorList>
            <person name="Ma L."/>
            <person name="Liu K.W."/>
            <person name="Li Z."/>
            <person name="Hsiao Y.Y."/>
            <person name="Qi Y."/>
            <person name="Fu T."/>
            <person name="Tang G.D."/>
            <person name="Zhang D."/>
            <person name="Sun W.H."/>
            <person name="Liu D.K."/>
            <person name="Li Y."/>
            <person name="Chen G.Z."/>
            <person name="Liu X.D."/>
            <person name="Liao X.Y."/>
            <person name="Jiang Y.T."/>
            <person name="Yu X."/>
            <person name="Hao Y."/>
            <person name="Huang J."/>
            <person name="Zhao X.W."/>
            <person name="Ke S."/>
            <person name="Chen Y.Y."/>
            <person name="Wu W.L."/>
            <person name="Hsu J.L."/>
            <person name="Lin Y.F."/>
            <person name="Huang M.D."/>
            <person name="Li C.Y."/>
            <person name="Huang L."/>
            <person name="Wang Z.W."/>
            <person name="Zhao X."/>
            <person name="Zhong W.Y."/>
            <person name="Peng D.H."/>
            <person name="Ahmad S."/>
            <person name="Lan S."/>
            <person name="Zhang J.S."/>
            <person name="Tsai W.C."/>
            <person name="Van de Peer Y."/>
            <person name="Liu Z.J."/>
        </authorList>
    </citation>
    <scope>NUCLEOTIDE SEQUENCE</scope>
    <source>
        <strain evidence="1">CP</strain>
    </source>
</reference>
<dbReference type="PANTHER" id="PTHR47489:SF2">
    <property type="entry name" value="GCN5-RELATED N-ACETYLTRANSFERASE 5, CHLOROPLASTIC"/>
    <property type="match status" value="1"/>
</dbReference>
<keyword evidence="2" id="KW-1185">Reference proteome</keyword>